<protein>
    <submittedName>
        <fullName evidence="3">DUF2975 domain-containing protein</fullName>
    </submittedName>
</protein>
<dbReference type="WBParaSite" id="Csp11.Scaffold630.g19365.t1">
    <property type="protein sequence ID" value="Csp11.Scaffold630.g19365.t1"/>
    <property type="gene ID" value="Csp11.Scaffold630.g19365"/>
</dbReference>
<keyword evidence="1" id="KW-0472">Membrane</keyword>
<feature type="transmembrane region" description="Helical" evidence="1">
    <location>
        <begin position="252"/>
        <end position="271"/>
    </location>
</feature>
<accession>A0A1I7UU45</accession>
<keyword evidence="1" id="KW-1133">Transmembrane helix</keyword>
<keyword evidence="2" id="KW-1185">Reference proteome</keyword>
<organism evidence="2 3">
    <name type="scientific">Caenorhabditis tropicalis</name>
    <dbReference type="NCBI Taxonomy" id="1561998"/>
    <lineage>
        <taxon>Eukaryota</taxon>
        <taxon>Metazoa</taxon>
        <taxon>Ecdysozoa</taxon>
        <taxon>Nematoda</taxon>
        <taxon>Chromadorea</taxon>
        <taxon>Rhabditida</taxon>
        <taxon>Rhabditina</taxon>
        <taxon>Rhabditomorpha</taxon>
        <taxon>Rhabditoidea</taxon>
        <taxon>Rhabditidae</taxon>
        <taxon>Peloderinae</taxon>
        <taxon>Caenorhabditis</taxon>
    </lineage>
</organism>
<sequence>MERDWRRILRSIFGPIVLALLVAAAYAALIFGYSAFEYEAEWKAEQEDFEALAADVDYEKQRLQTSAESAQIYVSKYSLGSDDVYGIIAGFLNKTLLTVNTYTFMWSKSLTFNRMYDHALQLDDDPNLKFNKPSTKIIDIVFRSILPIFTTFAVGSSVSAIHSIVKNILKVCIPHKKYEAWTVGRNKMLRVSVLANMVLAIGYFVICFFLTTLAASRWQDVSFGDGIKITLNLITTIPPGVRRHSIIDAHTLTALAFLIHSATAYVIFALIQMIKTWRVSAFAVPLISDIDQADRVDKDMQVQYRMRRDELFQQKQEKKTE</sequence>
<dbReference type="Proteomes" id="UP000095282">
    <property type="component" value="Unplaced"/>
</dbReference>
<evidence type="ECO:0000313" key="2">
    <source>
        <dbReference type="Proteomes" id="UP000095282"/>
    </source>
</evidence>
<dbReference type="eggNOG" id="ENOG502R9NQ">
    <property type="taxonomic scope" value="Eukaryota"/>
</dbReference>
<proteinExistence type="predicted"/>
<name>A0A1I7UU45_9PELO</name>
<feature type="transmembrane region" description="Helical" evidence="1">
    <location>
        <begin position="193"/>
        <end position="215"/>
    </location>
</feature>
<feature type="transmembrane region" description="Helical" evidence="1">
    <location>
        <begin position="12"/>
        <end position="36"/>
    </location>
</feature>
<dbReference type="AlphaFoldDB" id="A0A1I7UU45"/>
<reference evidence="3" key="1">
    <citation type="submission" date="2016-11" db="UniProtKB">
        <authorList>
            <consortium name="WormBaseParasite"/>
        </authorList>
    </citation>
    <scope>IDENTIFICATION</scope>
</reference>
<evidence type="ECO:0000256" key="1">
    <source>
        <dbReference type="SAM" id="Phobius"/>
    </source>
</evidence>
<evidence type="ECO:0000313" key="3">
    <source>
        <dbReference type="WBParaSite" id="Csp11.Scaffold630.g19365.t1"/>
    </source>
</evidence>
<feature type="transmembrane region" description="Helical" evidence="1">
    <location>
        <begin position="84"/>
        <end position="105"/>
    </location>
</feature>
<keyword evidence="1" id="KW-0812">Transmembrane</keyword>